<dbReference type="InterPro" id="IPR036291">
    <property type="entry name" value="NAD(P)-bd_dom_sf"/>
</dbReference>
<organism evidence="2 3">
    <name type="scientific">Arsenicicoccus cauae</name>
    <dbReference type="NCBI Taxonomy" id="2663847"/>
    <lineage>
        <taxon>Bacteria</taxon>
        <taxon>Bacillati</taxon>
        <taxon>Actinomycetota</taxon>
        <taxon>Actinomycetes</taxon>
        <taxon>Micrococcales</taxon>
        <taxon>Intrasporangiaceae</taxon>
        <taxon>Arsenicicoccus</taxon>
    </lineage>
</organism>
<sequence length="355" mass="37839">MPDVVLVTGVSRLLGGLAATALAARDDVGRVVGIDVVPPRRPLVGVEFVRVDLRNPVITRLVEQYSVDTVVHMGVLATPTAAGGRASQKEINVIGTMQLLAACQKATSLRRLVVKSTAAVYGASPHDPAVFTESAALGVRTANGFGRDSSEVESYVAGFARRRPDVEVSVLRFANVIGPSIATALSDFFSLPVVPIPAGFDGRLQFVHEDDCVRATVLASTASADRVTGVTNVAGDGVLTVVQCARMMRRPIVQAPLQTEGLLRRGYRWSRMATFPEGQFRQLAYGRVVDTTRMRERLGFEPTRTTREAFASFAETASLTVPGVDLARTGLGHAQVVLATMGWLPDPSSTPGARS</sequence>
<reference evidence="2 3" key="1">
    <citation type="submission" date="2019-11" db="EMBL/GenBank/DDBJ databases">
        <title>Whole genome sequencing identifies a novel species of the genus Arsenicicoccus isolated from human blood.</title>
        <authorList>
            <person name="Jeong J.H."/>
            <person name="Kweon O.J."/>
            <person name="Kim H.R."/>
            <person name="Kim T.-H."/>
            <person name="Ha S.-M."/>
            <person name="Lee M.-K."/>
        </authorList>
    </citation>
    <scope>NUCLEOTIDE SEQUENCE [LARGE SCALE GENOMIC DNA]</scope>
    <source>
        <strain evidence="2 3">MKL-02</strain>
    </source>
</reference>
<name>A0A6I3IY57_9MICO</name>
<dbReference type="Pfam" id="PF01370">
    <property type="entry name" value="Epimerase"/>
    <property type="match status" value="1"/>
</dbReference>
<dbReference type="EMBL" id="WLVL01000048">
    <property type="protein sequence ID" value="MTB73221.1"/>
    <property type="molecule type" value="Genomic_DNA"/>
</dbReference>
<gene>
    <name evidence="2" type="ORF">GGG17_14865</name>
</gene>
<dbReference type="AlphaFoldDB" id="A0A6I3IY57"/>
<feature type="domain" description="NAD-dependent epimerase/dehydratase" evidence="1">
    <location>
        <begin position="5"/>
        <end position="233"/>
    </location>
</feature>
<dbReference type="InterPro" id="IPR001509">
    <property type="entry name" value="Epimerase_deHydtase"/>
</dbReference>
<evidence type="ECO:0000313" key="2">
    <source>
        <dbReference type="EMBL" id="MTB73221.1"/>
    </source>
</evidence>
<dbReference type="Proteomes" id="UP000431092">
    <property type="component" value="Unassembled WGS sequence"/>
</dbReference>
<protein>
    <submittedName>
        <fullName evidence="2">NAD-dependent epimerase/dehydratase family protein</fullName>
    </submittedName>
</protein>
<accession>A0A6I3IY57</accession>
<dbReference type="Gene3D" id="3.40.50.720">
    <property type="entry name" value="NAD(P)-binding Rossmann-like Domain"/>
    <property type="match status" value="1"/>
</dbReference>
<dbReference type="PANTHER" id="PTHR43245:SF52">
    <property type="entry name" value="NAD-DEPENDENT EPIMERASE_DEHYDRATASE"/>
    <property type="match status" value="1"/>
</dbReference>
<evidence type="ECO:0000313" key="3">
    <source>
        <dbReference type="Proteomes" id="UP000431092"/>
    </source>
</evidence>
<comment type="caution">
    <text evidence="2">The sequence shown here is derived from an EMBL/GenBank/DDBJ whole genome shotgun (WGS) entry which is preliminary data.</text>
</comment>
<dbReference type="InterPro" id="IPR050177">
    <property type="entry name" value="Lipid_A_modif_metabolic_enz"/>
</dbReference>
<evidence type="ECO:0000259" key="1">
    <source>
        <dbReference type="Pfam" id="PF01370"/>
    </source>
</evidence>
<keyword evidence="3" id="KW-1185">Reference proteome</keyword>
<proteinExistence type="predicted"/>
<dbReference type="RefSeq" id="WP_311966730.1">
    <property type="nucleotide sequence ID" value="NZ_WLVL01000048.1"/>
</dbReference>
<dbReference type="PANTHER" id="PTHR43245">
    <property type="entry name" value="BIFUNCTIONAL POLYMYXIN RESISTANCE PROTEIN ARNA"/>
    <property type="match status" value="1"/>
</dbReference>
<dbReference type="SUPFAM" id="SSF51735">
    <property type="entry name" value="NAD(P)-binding Rossmann-fold domains"/>
    <property type="match status" value="1"/>
</dbReference>